<name>L9X4Y3_9EURY</name>
<feature type="compositionally biased region" description="Low complexity" evidence="1">
    <location>
        <begin position="164"/>
        <end position="174"/>
    </location>
</feature>
<reference evidence="2 3" key="1">
    <citation type="journal article" date="2014" name="PLoS Genet.">
        <title>Phylogenetically driven sequencing of extremely halophilic archaea reveals strategies for static and dynamic osmo-response.</title>
        <authorList>
            <person name="Becker E.A."/>
            <person name="Seitzer P.M."/>
            <person name="Tritt A."/>
            <person name="Larsen D."/>
            <person name="Krusor M."/>
            <person name="Yao A.I."/>
            <person name="Wu D."/>
            <person name="Madern D."/>
            <person name="Eisen J.A."/>
            <person name="Darling A.E."/>
            <person name="Facciotti M.T."/>
        </authorList>
    </citation>
    <scope>NUCLEOTIDE SEQUENCE [LARGE SCALE GENOMIC DNA]</scope>
    <source>
        <strain evidence="2 3">DSM 10524</strain>
    </source>
</reference>
<evidence type="ECO:0000313" key="3">
    <source>
        <dbReference type="Proteomes" id="UP000011688"/>
    </source>
</evidence>
<feature type="region of interest" description="Disordered" evidence="1">
    <location>
        <begin position="164"/>
        <end position="185"/>
    </location>
</feature>
<gene>
    <name evidence="2" type="ORF">C491_12595</name>
</gene>
<sequence>MIGVGAVSSGVLGDPHERGAEDTLAERFDCKEASRPVCDLESVEIERADDSTETVDGAEAEPYPDPPTAFGADDVVSFVRDHERAYARNDVLCSRERPEQIVDYSIEFDDVRRFDWYDEIHVVRVRYTETPSGVDEDGEPWAAADGYGGAVYAVDETAAVRTGLSLGPSGSVPSETETPDPVSTGSLVDCFR</sequence>
<dbReference type="Proteomes" id="UP000011688">
    <property type="component" value="Unassembled WGS sequence"/>
</dbReference>
<proteinExistence type="predicted"/>
<evidence type="ECO:0000256" key="1">
    <source>
        <dbReference type="SAM" id="MobiDB-lite"/>
    </source>
</evidence>
<feature type="region of interest" description="Disordered" evidence="1">
    <location>
        <begin position="45"/>
        <end position="70"/>
    </location>
</feature>
<feature type="compositionally biased region" description="Basic and acidic residues" evidence="1">
    <location>
        <begin position="14"/>
        <end position="25"/>
    </location>
</feature>
<protein>
    <submittedName>
        <fullName evidence="2">Uncharacterized protein</fullName>
    </submittedName>
</protein>
<evidence type="ECO:0000313" key="2">
    <source>
        <dbReference type="EMBL" id="ELY56844.1"/>
    </source>
</evidence>
<feature type="region of interest" description="Disordered" evidence="1">
    <location>
        <begin position="1"/>
        <end position="25"/>
    </location>
</feature>
<keyword evidence="3" id="KW-1185">Reference proteome</keyword>
<dbReference type="eggNOG" id="arCOG08152">
    <property type="taxonomic scope" value="Archaea"/>
</dbReference>
<comment type="caution">
    <text evidence="2">The sequence shown here is derived from an EMBL/GenBank/DDBJ whole genome shotgun (WGS) entry which is preliminary data.</text>
</comment>
<accession>L9X4Y3</accession>
<dbReference type="AlphaFoldDB" id="L9X4Y3"/>
<organism evidence="2 3">
    <name type="scientific">Natronococcus amylolyticus DSM 10524</name>
    <dbReference type="NCBI Taxonomy" id="1227497"/>
    <lineage>
        <taxon>Archaea</taxon>
        <taxon>Methanobacteriati</taxon>
        <taxon>Methanobacteriota</taxon>
        <taxon>Stenosarchaea group</taxon>
        <taxon>Halobacteria</taxon>
        <taxon>Halobacteriales</taxon>
        <taxon>Natrialbaceae</taxon>
        <taxon>Natronococcus</taxon>
    </lineage>
</organism>
<dbReference type="EMBL" id="AOIB01000026">
    <property type="protein sequence ID" value="ELY56844.1"/>
    <property type="molecule type" value="Genomic_DNA"/>
</dbReference>